<protein>
    <submittedName>
        <fullName evidence="1">Uncharacterized protein</fullName>
    </submittedName>
</protein>
<accession>A0A0V0ZFP8</accession>
<evidence type="ECO:0000313" key="1">
    <source>
        <dbReference type="EMBL" id="KRY11350.1"/>
    </source>
</evidence>
<name>A0A0V0ZFP8_9BILA</name>
<sequence length="139" mass="15064">MLLLLLLPPGYRCYFNDGVAGYPTWLCLIPVPLTKPLYCASPPIEDTNGLTSNIPVLAVFAGTDPLVHINSVVIHRMKMIIIDKDQKLLINTAAHTPEQRNATTALNTTSNDDCARSTATATFILACGCIAPHFLRNSA</sequence>
<reference evidence="1 2" key="1">
    <citation type="submission" date="2015-01" db="EMBL/GenBank/DDBJ databases">
        <title>Evolution of Trichinella species and genotypes.</title>
        <authorList>
            <person name="Korhonen P.K."/>
            <person name="Edoardo P."/>
            <person name="Giuseppe L.R."/>
            <person name="Gasser R.B."/>
        </authorList>
    </citation>
    <scope>NUCLEOTIDE SEQUENCE [LARGE SCALE GENOMIC DNA]</scope>
    <source>
        <strain evidence="1">ISS2496</strain>
    </source>
</reference>
<comment type="caution">
    <text evidence="1">The sequence shown here is derived from an EMBL/GenBank/DDBJ whole genome shotgun (WGS) entry which is preliminary data.</text>
</comment>
<proteinExistence type="predicted"/>
<dbReference type="AlphaFoldDB" id="A0A0V0ZFP8"/>
<keyword evidence="2" id="KW-1185">Reference proteome</keyword>
<gene>
    <name evidence="1" type="ORF">T12_1307</name>
</gene>
<dbReference type="Proteomes" id="UP000054783">
    <property type="component" value="Unassembled WGS sequence"/>
</dbReference>
<organism evidence="1 2">
    <name type="scientific">Trichinella patagoniensis</name>
    <dbReference type="NCBI Taxonomy" id="990121"/>
    <lineage>
        <taxon>Eukaryota</taxon>
        <taxon>Metazoa</taxon>
        <taxon>Ecdysozoa</taxon>
        <taxon>Nematoda</taxon>
        <taxon>Enoplea</taxon>
        <taxon>Dorylaimia</taxon>
        <taxon>Trichinellida</taxon>
        <taxon>Trichinellidae</taxon>
        <taxon>Trichinella</taxon>
    </lineage>
</organism>
<evidence type="ECO:0000313" key="2">
    <source>
        <dbReference type="Proteomes" id="UP000054783"/>
    </source>
</evidence>
<dbReference type="EMBL" id="JYDQ01000197">
    <property type="protein sequence ID" value="KRY11350.1"/>
    <property type="molecule type" value="Genomic_DNA"/>
</dbReference>